<dbReference type="EMBL" id="DMAI01000263">
    <property type="protein sequence ID" value="HAE48967.1"/>
    <property type="molecule type" value="Genomic_DNA"/>
</dbReference>
<dbReference type="InterPro" id="IPR014036">
    <property type="entry name" value="DeoR-like_C"/>
</dbReference>
<keyword evidence="2" id="KW-0805">Transcription regulation</keyword>
<dbReference type="AlphaFoldDB" id="A0A3B9INR8"/>
<proteinExistence type="predicted"/>
<evidence type="ECO:0000313" key="6">
    <source>
        <dbReference type="EMBL" id="HAE48967.1"/>
    </source>
</evidence>
<dbReference type="InterPro" id="IPR037171">
    <property type="entry name" value="NagB/RpiA_transferase-like"/>
</dbReference>
<dbReference type="Gene3D" id="1.10.10.10">
    <property type="entry name" value="Winged helix-like DNA-binding domain superfamily/Winged helix DNA-binding domain"/>
    <property type="match status" value="1"/>
</dbReference>
<feature type="domain" description="HTH deoR-type" evidence="5">
    <location>
        <begin position="32"/>
        <end position="87"/>
    </location>
</feature>
<evidence type="ECO:0000256" key="2">
    <source>
        <dbReference type="ARBA" id="ARBA00023015"/>
    </source>
</evidence>
<keyword evidence="3" id="KW-0804">Transcription</keyword>
<evidence type="ECO:0000259" key="5">
    <source>
        <dbReference type="PROSITE" id="PS51000"/>
    </source>
</evidence>
<dbReference type="Proteomes" id="UP000257706">
    <property type="component" value="Unassembled WGS sequence"/>
</dbReference>
<dbReference type="InterPro" id="IPR050313">
    <property type="entry name" value="Carb_Metab_HTH_regulators"/>
</dbReference>
<dbReference type="Pfam" id="PF00455">
    <property type="entry name" value="DeoRC"/>
    <property type="match status" value="1"/>
</dbReference>
<dbReference type="SMART" id="SM00420">
    <property type="entry name" value="HTH_DEOR"/>
    <property type="match status" value="1"/>
</dbReference>
<evidence type="ECO:0000256" key="4">
    <source>
        <dbReference type="SAM" id="MobiDB-lite"/>
    </source>
</evidence>
<feature type="compositionally biased region" description="Polar residues" evidence="4">
    <location>
        <begin position="1"/>
        <end position="11"/>
    </location>
</feature>
<reference evidence="6 7" key="1">
    <citation type="journal article" date="2018" name="Nat. Biotechnol.">
        <title>A standardized bacterial taxonomy based on genome phylogeny substantially revises the tree of life.</title>
        <authorList>
            <person name="Parks D.H."/>
            <person name="Chuvochina M."/>
            <person name="Waite D.W."/>
            <person name="Rinke C."/>
            <person name="Skarshewski A."/>
            <person name="Chaumeil P.A."/>
            <person name="Hugenholtz P."/>
        </authorList>
    </citation>
    <scope>NUCLEOTIDE SEQUENCE [LARGE SCALE GENOMIC DNA]</scope>
    <source>
        <strain evidence="6">UBA8739</strain>
    </source>
</reference>
<dbReference type="PROSITE" id="PS51000">
    <property type="entry name" value="HTH_DEOR_2"/>
    <property type="match status" value="1"/>
</dbReference>
<name>A0A3B9INR8_9PROT</name>
<dbReference type="PANTHER" id="PTHR30363:SF4">
    <property type="entry name" value="GLYCEROL-3-PHOSPHATE REGULON REPRESSOR"/>
    <property type="match status" value="1"/>
</dbReference>
<keyword evidence="1" id="KW-0678">Repressor</keyword>
<feature type="region of interest" description="Disordered" evidence="4">
    <location>
        <begin position="1"/>
        <end position="22"/>
    </location>
</feature>
<dbReference type="SUPFAM" id="SSF46785">
    <property type="entry name" value="Winged helix' DNA-binding domain"/>
    <property type="match status" value="1"/>
</dbReference>
<organism evidence="6 7">
    <name type="scientific">Tistrella mobilis</name>
    <dbReference type="NCBI Taxonomy" id="171437"/>
    <lineage>
        <taxon>Bacteria</taxon>
        <taxon>Pseudomonadati</taxon>
        <taxon>Pseudomonadota</taxon>
        <taxon>Alphaproteobacteria</taxon>
        <taxon>Geminicoccales</taxon>
        <taxon>Geminicoccaceae</taxon>
        <taxon>Tistrella</taxon>
    </lineage>
</organism>
<evidence type="ECO:0000256" key="3">
    <source>
        <dbReference type="ARBA" id="ARBA00023163"/>
    </source>
</evidence>
<dbReference type="InterPro" id="IPR036388">
    <property type="entry name" value="WH-like_DNA-bd_sf"/>
</dbReference>
<evidence type="ECO:0000256" key="1">
    <source>
        <dbReference type="ARBA" id="ARBA00022491"/>
    </source>
</evidence>
<dbReference type="PRINTS" id="PR00037">
    <property type="entry name" value="HTHLACR"/>
</dbReference>
<dbReference type="Pfam" id="PF08220">
    <property type="entry name" value="HTH_DeoR"/>
    <property type="match status" value="1"/>
</dbReference>
<dbReference type="PANTHER" id="PTHR30363">
    <property type="entry name" value="HTH-TYPE TRANSCRIPTIONAL REGULATOR SRLR-RELATED"/>
    <property type="match status" value="1"/>
</dbReference>
<dbReference type="Gene3D" id="3.40.50.1360">
    <property type="match status" value="1"/>
</dbReference>
<dbReference type="InterPro" id="IPR036390">
    <property type="entry name" value="WH_DNA-bd_sf"/>
</dbReference>
<dbReference type="InterPro" id="IPR001034">
    <property type="entry name" value="DeoR_HTH"/>
</dbReference>
<gene>
    <name evidence="6" type="ORF">DCK97_16235</name>
</gene>
<dbReference type="SUPFAM" id="SSF100950">
    <property type="entry name" value="NagB/RpiA/CoA transferase-like"/>
    <property type="match status" value="1"/>
</dbReference>
<evidence type="ECO:0000313" key="7">
    <source>
        <dbReference type="Proteomes" id="UP000257706"/>
    </source>
</evidence>
<dbReference type="GO" id="GO:0003700">
    <property type="term" value="F:DNA-binding transcription factor activity"/>
    <property type="evidence" value="ECO:0007669"/>
    <property type="project" value="InterPro"/>
</dbReference>
<accession>A0A3B9INR8</accession>
<comment type="caution">
    <text evidence="6">The sequence shown here is derived from an EMBL/GenBank/DDBJ whole genome shotgun (WGS) entry which is preliminary data.</text>
</comment>
<sequence>MSPSSAATPSVTKDARQVPTGENVILDSGEAVSQRQYDILRIVREQGFATIDALARQFDVSAQTIRREIIRLDALKLLQRFHGGAGVVEPAIRPAYAEKRLSQTDAKHAIGRRAAELVPDGAAVFLDVGTTVEAVARALAPRSGLTIVTNSLPAAMLLAAGRPENGPRSEIFVTGGSIHGPDGSLIGDTTQTGLARFRCDVAIIGFSGIDETGALMDFDLHKVAAKQAMIRAARMVVAVGAASKFTRSAPVRIADLPEIDRLVTDRAPPRHLSEAAEQAGTRIVLA</sequence>
<dbReference type="SMART" id="SM01134">
    <property type="entry name" value="DeoRC"/>
    <property type="match status" value="1"/>
</dbReference>
<protein>
    <submittedName>
        <fullName evidence="6">DeoR/GlpR transcriptional regulator</fullName>
    </submittedName>
</protein>